<proteinExistence type="predicted"/>
<dbReference type="AlphaFoldDB" id="A0A8X6Y2U3"/>
<organism evidence="1 2">
    <name type="scientific">Trichonephila inaurata madagascariensis</name>
    <dbReference type="NCBI Taxonomy" id="2747483"/>
    <lineage>
        <taxon>Eukaryota</taxon>
        <taxon>Metazoa</taxon>
        <taxon>Ecdysozoa</taxon>
        <taxon>Arthropoda</taxon>
        <taxon>Chelicerata</taxon>
        <taxon>Arachnida</taxon>
        <taxon>Araneae</taxon>
        <taxon>Araneomorphae</taxon>
        <taxon>Entelegynae</taxon>
        <taxon>Araneoidea</taxon>
        <taxon>Nephilidae</taxon>
        <taxon>Trichonephila</taxon>
        <taxon>Trichonephila inaurata</taxon>
    </lineage>
</organism>
<dbReference type="Proteomes" id="UP000886998">
    <property type="component" value="Unassembled WGS sequence"/>
</dbReference>
<accession>A0A8X6Y2U3</accession>
<keyword evidence="2" id="KW-1185">Reference proteome</keyword>
<reference evidence="1" key="1">
    <citation type="submission" date="2020-08" db="EMBL/GenBank/DDBJ databases">
        <title>Multicomponent nature underlies the extraordinary mechanical properties of spider dragline silk.</title>
        <authorList>
            <person name="Kono N."/>
            <person name="Nakamura H."/>
            <person name="Mori M."/>
            <person name="Yoshida Y."/>
            <person name="Ohtoshi R."/>
            <person name="Malay A.D."/>
            <person name="Moran D.A.P."/>
            <person name="Tomita M."/>
            <person name="Numata K."/>
            <person name="Arakawa K."/>
        </authorList>
    </citation>
    <scope>NUCLEOTIDE SEQUENCE</scope>
</reference>
<gene>
    <name evidence="1" type="ORF">TNIN_471311</name>
</gene>
<evidence type="ECO:0000313" key="1">
    <source>
        <dbReference type="EMBL" id="GFY63317.1"/>
    </source>
</evidence>
<sequence>MDVVVYGDKPLKENTLQSLPEWSRLEGGAIWDGVCFSGILSVHSSLWKTRWINTSKHLILRTMSTPICALFSLSMMTSTSRAVINVIQKASNVLCSKSSSMSLQFFPVQ</sequence>
<dbReference type="EMBL" id="BMAV01014725">
    <property type="protein sequence ID" value="GFY63317.1"/>
    <property type="molecule type" value="Genomic_DNA"/>
</dbReference>
<name>A0A8X6Y2U3_9ARAC</name>
<protein>
    <submittedName>
        <fullName evidence="1">Uncharacterized protein</fullName>
    </submittedName>
</protein>
<comment type="caution">
    <text evidence="1">The sequence shown here is derived from an EMBL/GenBank/DDBJ whole genome shotgun (WGS) entry which is preliminary data.</text>
</comment>
<evidence type="ECO:0000313" key="2">
    <source>
        <dbReference type="Proteomes" id="UP000886998"/>
    </source>
</evidence>